<dbReference type="RefSeq" id="WP_015731956.1">
    <property type="nucleotide sequence ID" value="NC_013410.1"/>
</dbReference>
<name>A0ABM5LGZ8_FIBSS</name>
<evidence type="ECO:0000256" key="1">
    <source>
        <dbReference type="SAM" id="Coils"/>
    </source>
</evidence>
<accession>A0ABM5LGZ8</accession>
<dbReference type="Pfam" id="PF02470">
    <property type="entry name" value="MlaD"/>
    <property type="match status" value="1"/>
</dbReference>
<feature type="transmembrane region" description="Helical" evidence="2">
    <location>
        <begin position="12"/>
        <end position="32"/>
    </location>
</feature>
<dbReference type="Proteomes" id="UP000001497">
    <property type="component" value="Chromosome"/>
</dbReference>
<dbReference type="SUPFAM" id="SSF58104">
    <property type="entry name" value="Methyl-accepting chemotaxis protein (MCP) signaling domain"/>
    <property type="match status" value="1"/>
</dbReference>
<keyword evidence="5" id="KW-1185">Reference proteome</keyword>
<dbReference type="PROSITE" id="PS51257">
    <property type="entry name" value="PROKAR_LIPOPROTEIN"/>
    <property type="match status" value="1"/>
</dbReference>
<proteinExistence type="predicted"/>
<sequence length="305" mass="33860">MNSLLFKIKKNFVACLIFLIIVVSCGLAIYYYHPSSPYHKRYTFVVKYETIGTLSPGNLVRVRGIAMGEIVDVKLTDEAVYVSARVLAEAKIPVNSEFRLVTAGLMGEREMSIITGNSSKLVADGDTVSGLYDEGTSGISKNLAEVFKDIGDIKQTITDFCDSITVGETGKRLDRVGKKVKKLLRVTNADIRKWKSMVDELLNDYQEAGEKLERSLQELSDRGGETATKANEAMDRVRTLLDRVEASKNEALAIVTKFDESEGSARMFLDESSKLNKNFDILKKDFDALLSGVKKDGLKLNVDIF</sequence>
<dbReference type="InterPro" id="IPR003399">
    <property type="entry name" value="Mce/MlaD"/>
</dbReference>
<keyword evidence="1" id="KW-0175">Coiled coil</keyword>
<keyword evidence="2" id="KW-1133">Transmembrane helix</keyword>
<evidence type="ECO:0000313" key="5">
    <source>
        <dbReference type="Proteomes" id="UP000001497"/>
    </source>
</evidence>
<evidence type="ECO:0000259" key="3">
    <source>
        <dbReference type="Pfam" id="PF02470"/>
    </source>
</evidence>
<reference evidence="4" key="1">
    <citation type="submission" date="2009-10" db="EMBL/GenBank/DDBJ databases">
        <title>Complete sequence of Fibrobacter succinogenes subsp. succinogenes S85.</title>
        <authorList>
            <consortium name="US DOE Joint Genome Institute"/>
            <person name="Lucas S."/>
            <person name="Copeland A."/>
            <person name="Lapidus A."/>
            <person name="Glavina del Rio T."/>
            <person name="Tice H."/>
            <person name="Bruce D."/>
            <person name="Goodwin L."/>
            <person name="Pitluck S."/>
            <person name="Chertkov O."/>
            <person name="Detter J.C."/>
            <person name="Han C."/>
            <person name="Tapia R."/>
            <person name="Larimer F."/>
            <person name="Land M."/>
            <person name="Hauser L."/>
            <person name="Kyrpides N."/>
            <person name="Mikhailova N."/>
            <person name="Weimer P.J."/>
            <person name="Stevenson D.M."/>
            <person name="Boyum J."/>
            <person name="Brumm P.I."/>
            <person name="Mead D."/>
        </authorList>
    </citation>
    <scope>NUCLEOTIDE SEQUENCE [LARGE SCALE GENOMIC DNA]</scope>
    <source>
        <strain evidence="4">S85</strain>
    </source>
</reference>
<dbReference type="PANTHER" id="PTHR33371:SF4">
    <property type="entry name" value="INTERMEMBRANE PHOSPHOLIPID TRANSPORT SYSTEM BINDING PROTEIN MLAD"/>
    <property type="match status" value="1"/>
</dbReference>
<feature type="domain" description="Mce/MlaD" evidence="3">
    <location>
        <begin position="41"/>
        <end position="116"/>
    </location>
</feature>
<evidence type="ECO:0000256" key="2">
    <source>
        <dbReference type="SAM" id="Phobius"/>
    </source>
</evidence>
<evidence type="ECO:0000313" key="4">
    <source>
        <dbReference type="EMBL" id="ACX74839.1"/>
    </source>
</evidence>
<dbReference type="PANTHER" id="PTHR33371">
    <property type="entry name" value="INTERMEMBRANE PHOSPHOLIPID TRANSPORT SYSTEM BINDING PROTEIN MLAD-RELATED"/>
    <property type="match status" value="1"/>
</dbReference>
<dbReference type="InterPro" id="IPR052336">
    <property type="entry name" value="MlaD_Phospholipid_Transporter"/>
</dbReference>
<gene>
    <name evidence="4" type="ordered locus">Fisuc_1236</name>
</gene>
<feature type="coiled-coil region" evidence="1">
    <location>
        <begin position="191"/>
        <end position="250"/>
    </location>
</feature>
<organism evidence="4 5">
    <name type="scientific">Fibrobacter succinogenes (strain ATCC 19169 / S85)</name>
    <dbReference type="NCBI Taxonomy" id="59374"/>
    <lineage>
        <taxon>Bacteria</taxon>
        <taxon>Pseudomonadati</taxon>
        <taxon>Fibrobacterota</taxon>
        <taxon>Fibrobacteria</taxon>
        <taxon>Fibrobacterales</taxon>
        <taxon>Fibrobacteraceae</taxon>
        <taxon>Fibrobacter</taxon>
    </lineage>
</organism>
<protein>
    <submittedName>
        <fullName evidence="4">Mammalian cell entry related domain protein</fullName>
    </submittedName>
</protein>
<dbReference type="EMBL" id="CP001792">
    <property type="protein sequence ID" value="ACX74839.1"/>
    <property type="molecule type" value="Genomic_DNA"/>
</dbReference>
<keyword evidence="2" id="KW-0472">Membrane</keyword>
<keyword evidence="2" id="KW-0812">Transmembrane</keyword>